<keyword evidence="7" id="KW-0496">Mitochondrion</keyword>
<keyword evidence="8 9" id="KW-0472">Membrane</keyword>
<feature type="repeat" description="Solcar" evidence="9">
    <location>
        <begin position="202"/>
        <end position="293"/>
    </location>
</feature>
<dbReference type="SUPFAM" id="SSF103506">
    <property type="entry name" value="Mitochondrial carrier"/>
    <property type="match status" value="1"/>
</dbReference>
<organism evidence="12">
    <name type="scientific">Albugo laibachii Nc14</name>
    <dbReference type="NCBI Taxonomy" id="890382"/>
    <lineage>
        <taxon>Eukaryota</taxon>
        <taxon>Sar</taxon>
        <taxon>Stramenopiles</taxon>
        <taxon>Oomycota</taxon>
        <taxon>Peronosporomycetes</taxon>
        <taxon>Albuginales</taxon>
        <taxon>Albuginaceae</taxon>
        <taxon>Albugo</taxon>
    </lineage>
</organism>
<evidence type="ECO:0000256" key="9">
    <source>
        <dbReference type="PROSITE-ProRule" id="PRU00282"/>
    </source>
</evidence>
<evidence type="ECO:0000256" key="6">
    <source>
        <dbReference type="ARBA" id="ARBA00022989"/>
    </source>
</evidence>
<dbReference type="InterPro" id="IPR018108">
    <property type="entry name" value="MCP_transmembrane"/>
</dbReference>
<evidence type="ECO:0000256" key="5">
    <source>
        <dbReference type="ARBA" id="ARBA00022737"/>
    </source>
</evidence>
<feature type="repeat" description="Solcar" evidence="9">
    <location>
        <begin position="10"/>
        <end position="94"/>
    </location>
</feature>
<sequence length="299" mass="33180">MSVVDGRSFSTFQKSIIAGSASGIASVIVCHPIDTIRTRLQVAPERFQGFFNCINKTVQQETIAGFYKGMLLPVISQAMYKSVIFTTSSKLRNEIFPSITYLKSRPKLSTLLAGGFAGGLNAFLVTPVELIRNRLQVQYERDVNSRLYKNPFHCFCTVVRQEGPLALYNGLAATILRDAFGVAFYFLGYDFAFQMLENLSLSNSFQIFAAGAFGGMSFWLIASPFDTIKSLTQVDRPRRSSKAGKPPTTLEVTRNLVRDHGAPKLFRGWQAAYSRGIPGAAITFWVYNRTSAYLNADVP</sequence>
<gene>
    <name evidence="12" type="primary">AlNc14C573G12191</name>
    <name evidence="12" type="ORF">ALNC14_137000</name>
</gene>
<accession>F0X196</accession>
<proteinExistence type="inferred from homology"/>
<reference evidence="12" key="2">
    <citation type="submission" date="2011-02" db="EMBL/GenBank/DDBJ databases">
        <authorList>
            <person name="MacLean D."/>
        </authorList>
    </citation>
    <scope>NUCLEOTIDE SEQUENCE</scope>
</reference>
<dbReference type="EMBL" id="FR824598">
    <property type="protein sequence ID" value="CCA27556.1"/>
    <property type="molecule type" value="Genomic_DNA"/>
</dbReference>
<dbReference type="GO" id="GO:0000064">
    <property type="term" value="F:L-ornithine transmembrane transporter activity"/>
    <property type="evidence" value="ECO:0007669"/>
    <property type="project" value="TreeGrafter"/>
</dbReference>
<evidence type="ECO:0000256" key="1">
    <source>
        <dbReference type="ARBA" id="ARBA00004225"/>
    </source>
</evidence>
<evidence type="ECO:0000256" key="4">
    <source>
        <dbReference type="ARBA" id="ARBA00022692"/>
    </source>
</evidence>
<comment type="subcellular location">
    <subcellularLocation>
        <location evidence="1">Mitochondrion membrane</location>
        <topology evidence="1">Multi-pass membrane protein</topology>
    </subcellularLocation>
</comment>
<evidence type="ECO:0000256" key="8">
    <source>
        <dbReference type="ARBA" id="ARBA00023136"/>
    </source>
</evidence>
<evidence type="ECO:0000313" key="12">
    <source>
        <dbReference type="EMBL" id="CCA27556.1"/>
    </source>
</evidence>
<feature type="repeat" description="Solcar" evidence="9">
    <location>
        <begin position="105"/>
        <end position="195"/>
    </location>
</feature>
<keyword evidence="6 11" id="KW-1133">Transmembrane helix</keyword>
<dbReference type="InterPro" id="IPR002067">
    <property type="entry name" value="MCP"/>
</dbReference>
<feature type="transmembrane region" description="Helical" evidence="11">
    <location>
        <begin position="207"/>
        <end position="228"/>
    </location>
</feature>
<evidence type="ECO:0000256" key="11">
    <source>
        <dbReference type="SAM" id="Phobius"/>
    </source>
</evidence>
<protein>
    <submittedName>
        <fullName evidence="12">Mitochondrial Carrier (MC) Family putative</fullName>
    </submittedName>
</protein>
<feature type="transmembrane region" description="Helical" evidence="11">
    <location>
        <begin position="165"/>
        <end position="187"/>
    </location>
</feature>
<dbReference type="InterPro" id="IPR050567">
    <property type="entry name" value="Mitochondrial_Carrier"/>
</dbReference>
<dbReference type="PANTHER" id="PTHR45624:SF12">
    <property type="entry name" value="MITOCHONDRIAL ORNITHINE TRANSPORTER 1"/>
    <property type="match status" value="1"/>
</dbReference>
<keyword evidence="4 9" id="KW-0812">Transmembrane</keyword>
<evidence type="ECO:0000256" key="10">
    <source>
        <dbReference type="RuleBase" id="RU000488"/>
    </source>
</evidence>
<dbReference type="GO" id="GO:1990575">
    <property type="term" value="P:mitochondrial L-ornithine transmembrane transport"/>
    <property type="evidence" value="ECO:0007669"/>
    <property type="project" value="TreeGrafter"/>
</dbReference>
<keyword evidence="5" id="KW-0677">Repeat</keyword>
<dbReference type="AlphaFoldDB" id="F0X196"/>
<comment type="similarity">
    <text evidence="2 10">Belongs to the mitochondrial carrier (TC 2.A.29) family.</text>
</comment>
<dbReference type="PRINTS" id="PR00926">
    <property type="entry name" value="MITOCARRIER"/>
</dbReference>
<dbReference type="PROSITE" id="PS50920">
    <property type="entry name" value="SOLCAR"/>
    <property type="match status" value="3"/>
</dbReference>
<evidence type="ECO:0000256" key="7">
    <source>
        <dbReference type="ARBA" id="ARBA00023128"/>
    </source>
</evidence>
<dbReference type="GO" id="GO:0031966">
    <property type="term" value="C:mitochondrial membrane"/>
    <property type="evidence" value="ECO:0007669"/>
    <property type="project" value="UniProtKB-SubCell"/>
</dbReference>
<evidence type="ECO:0000256" key="3">
    <source>
        <dbReference type="ARBA" id="ARBA00022448"/>
    </source>
</evidence>
<dbReference type="Gene3D" id="1.50.40.10">
    <property type="entry name" value="Mitochondrial carrier domain"/>
    <property type="match status" value="1"/>
</dbReference>
<dbReference type="InterPro" id="IPR023395">
    <property type="entry name" value="MCP_dom_sf"/>
</dbReference>
<reference evidence="12" key="1">
    <citation type="journal article" date="2011" name="PLoS Biol.">
        <title>Gene gain and loss during evolution of obligate parasitism in the white rust pathogen of Arabidopsis thaliana.</title>
        <authorList>
            <person name="Kemen E."/>
            <person name="Gardiner A."/>
            <person name="Schultz-Larsen T."/>
            <person name="Kemen A.C."/>
            <person name="Balmuth A.L."/>
            <person name="Robert-Seilaniantz A."/>
            <person name="Bailey K."/>
            <person name="Holub E."/>
            <person name="Studholme D.J."/>
            <person name="Maclean D."/>
            <person name="Jones J.D."/>
        </authorList>
    </citation>
    <scope>NUCLEOTIDE SEQUENCE</scope>
</reference>
<name>F0X196_9STRA</name>
<dbReference type="Pfam" id="PF00153">
    <property type="entry name" value="Mito_carr"/>
    <property type="match status" value="3"/>
</dbReference>
<evidence type="ECO:0000256" key="2">
    <source>
        <dbReference type="ARBA" id="ARBA00006375"/>
    </source>
</evidence>
<dbReference type="HOGENOM" id="CLU_015166_16_1_1"/>
<keyword evidence="3 10" id="KW-0813">Transport</keyword>
<dbReference type="PANTHER" id="PTHR45624">
    <property type="entry name" value="MITOCHONDRIAL BASIC AMINO ACIDS TRANSPORTER-RELATED"/>
    <property type="match status" value="1"/>
</dbReference>